<reference evidence="2" key="1">
    <citation type="journal article" date="2019" name="Int. J. Syst. Evol. Microbiol.">
        <title>The Global Catalogue of Microorganisms (GCM) 10K type strain sequencing project: providing services to taxonomists for standard genome sequencing and annotation.</title>
        <authorList>
            <consortium name="The Broad Institute Genomics Platform"/>
            <consortium name="The Broad Institute Genome Sequencing Center for Infectious Disease"/>
            <person name="Wu L."/>
            <person name="Ma J."/>
        </authorList>
    </citation>
    <scope>NUCLEOTIDE SEQUENCE [LARGE SCALE GENOMIC DNA]</scope>
    <source>
        <strain evidence="2">CCUG 55250</strain>
    </source>
</reference>
<evidence type="ECO:0000313" key="2">
    <source>
        <dbReference type="Proteomes" id="UP001596106"/>
    </source>
</evidence>
<evidence type="ECO:0008006" key="3">
    <source>
        <dbReference type="Google" id="ProtNLM"/>
    </source>
</evidence>
<dbReference type="EMBL" id="JBHSMA010000001">
    <property type="protein sequence ID" value="MFC5408594.1"/>
    <property type="molecule type" value="Genomic_DNA"/>
</dbReference>
<sequence length="2075" mass="226879">MRRILPPYLFLVLFLLSWLTSWGQNNYPVQVQAIAKPPYTTYLADLSSPASEQLYVTLLLKDMQLSNRQVRLKTSIEGPGTRIMGMDNVPAPPVNLLPGSMIQLKGSDLAVYFRPENLQVPPAQYGRPLPEGMYRFCFTVFDYQTNQQLSPTVCSNYAWLQRSEPPLVVLPSSTQPVPVQSAQQIVFQWIPRHSQVSAVEYEITLTEIIVPQGFNGNPQNLFFSQPPYFVTRTSGSSFLYGPSQPPLTPGRLYGYRVQAVPKPGQEGRTSFANDGYSPVGFFSYGYGASQDALALVRSLQKKLAPPTPPDNILKTIKGQVIWSFKKSELETDTEQGDWVVDTPDQAAVKATPQATNSVEKSHVANPLENAQVSILADGKLIGTAKTDNEGKYEIKGFNPDVLKGVTDLTVKATSTEDFTTMTYTVPIKRGQPEYDLGQTTLVAQTFRFSSQLVAPNLPKEGLVLRILRSKDIINRLPYLLKEGNGKREEITYNGKSYVSIATIKSIQAARRIFYNTTAGDHFVAEVTIQGKSPMYYPLSKINEKADQLGNKAVQLFQKLLAYKSTVTVAGKVGISNPTFTPREGVQVTVTIAKNDLVSPPANGADFTKTVTSDISGQYTLAELPLLKKNAQLKLTAVDNRLSPIPLNESVTYTGNGQIAKDLTIDNSVSLIAGVVKDQFGKPVSGAFVKVLSTGQIIRANESGFFVAKAYGSNSVSLQYVAPGFEQKLLSYPVNSQGNKWNNLVGNITGLYSLLKGLGQSVLSKSNIAAFTKRVLPGDKVKSVASAGTVVIQNLEGSIRFIASANDSPVSVKIELGNGKSGTTGTTGWYYKGTAEVVTYKATPLDGGLGLLPVAGELTLKAGEAKSVSLTLEPGIALTGKVSNKGTKGAIKQATLQVQDLPYTAQTDDKGKYTLYVPVGKEIKVKASARKFSTASVAMTVSKSRTENFSLKELPADMPELKTLLGYSVDADKVDMVSDKTVKVSGRVILPATGIFEATSAKSLDFTNVEMEVDEDGNGIPTRDVVFKEVELDLKGYKFAPVMLESKVGLVLKKLATSQTTGLIGGERLRLNSDRAPQTARLNLSDLPRTTLSFIDPLGTKDAFKVAFSSLNTYPATQNTAQYQLEFGESTMPLKDLTLSEINRIKGQADRYVPFQVSFLTFLFDKNNCVLNEQGIKFAGKVHLPNAPRFILSTDDVELDNFTIDRNLELATPTFKISETTPLKARMGSWRASLTGLIISSNFSSVGFAGRISSTDNASNDFSIDKLAYVKQADGLRIAGKILLPEDGYKFHSLSLKKPDGFELAYIAQKRAYEIDGASSMAYNGTSDNKVIQRLFPIEVQRFIYRSNHDMFVTTKANSTAEVGPINVILQKFVFYRGFDITFESMRDYMASNTNEGFSLIDANSTTGEATIDEQENPNEVPYTESSMSWGIGIAGKVEVDIPFIDAKAQASLLVVNNQGKVQMKVDSLDFLIDGPGFIAALSARGEFSDDRQGFEGSGVFKIPKVIETQIDCSFKFYKLGPAKSDIELGLKLVVGTGAPIPMGPVSWIRLGGEVDFNIKERKYYVALMGELVPTGLNSNLNNVVSAHKDKIIESAPISTIKNKTLDAALSLTNNLEKLAPRFISGKVAQIADKTRAKISDISDIKEQSSKAEENHLVVFDRVKLSVLFDIDECGVLPVIKGSAGLKMLKLDLGTVEATVDFCGARLVVGVNSNIDPLKGLATIKVNGLLYVKPDMLFVGCNVEASVLKLVKANAFFALGINAKRSEMPESEAIWQNITPAALDEGGQRLHGINLNQEATLASGNGGFDIKVFSFKYSYYAKANLTAYTHFAKPDFLIRAEGSVGGSANLKGLGLRIEGGIRADVSLEGGYNESEGWNLKGDASVSAYIQNDGTRKCNTVGLGYIRKSYRYWNQFHYSCNEDLVYQRKQTYYPVLPEIYGQDLNRRWEPGNLGGYIGNMPQVASIISSLALISEQNAMDEGKSEFEVDVYEEKAIRDLDNKIRAMPPSFEGLLKKRDEVPNMVNAILEGDYPNFTVVGTKTFKTRPHCYVTGTSKSLGLEYKFCLDFKKSFRFTSK</sequence>
<name>A0ABW0I5E3_9BACT</name>
<protein>
    <recommendedName>
        <fullName evidence="3">Carboxypeptidase regulatory-like domain-containing protein</fullName>
    </recommendedName>
</protein>
<evidence type="ECO:0000313" key="1">
    <source>
        <dbReference type="EMBL" id="MFC5408594.1"/>
    </source>
</evidence>
<comment type="caution">
    <text evidence="1">The sequence shown here is derived from an EMBL/GenBank/DDBJ whole genome shotgun (WGS) entry which is preliminary data.</text>
</comment>
<dbReference type="RefSeq" id="WP_379841624.1">
    <property type="nucleotide sequence ID" value="NZ_JBHSMA010000001.1"/>
</dbReference>
<dbReference type="Gene3D" id="2.60.40.1120">
    <property type="entry name" value="Carboxypeptidase-like, regulatory domain"/>
    <property type="match status" value="1"/>
</dbReference>
<proteinExistence type="predicted"/>
<dbReference type="Proteomes" id="UP001596106">
    <property type="component" value="Unassembled WGS sequence"/>
</dbReference>
<gene>
    <name evidence="1" type="ORF">ACFPMF_04705</name>
</gene>
<dbReference type="InterPro" id="IPR008969">
    <property type="entry name" value="CarboxyPept-like_regulatory"/>
</dbReference>
<accession>A0ABW0I5E3</accession>
<keyword evidence="2" id="KW-1185">Reference proteome</keyword>
<organism evidence="1 2">
    <name type="scientific">Larkinella bovis</name>
    <dbReference type="NCBI Taxonomy" id="683041"/>
    <lineage>
        <taxon>Bacteria</taxon>
        <taxon>Pseudomonadati</taxon>
        <taxon>Bacteroidota</taxon>
        <taxon>Cytophagia</taxon>
        <taxon>Cytophagales</taxon>
        <taxon>Spirosomataceae</taxon>
        <taxon>Larkinella</taxon>
    </lineage>
</organism>
<dbReference type="SUPFAM" id="SSF49464">
    <property type="entry name" value="Carboxypeptidase regulatory domain-like"/>
    <property type="match status" value="2"/>
</dbReference>